<evidence type="ECO:0000256" key="1">
    <source>
        <dbReference type="ARBA" id="ARBA00022737"/>
    </source>
</evidence>
<dbReference type="PANTHER" id="PTHR47926">
    <property type="entry name" value="PENTATRICOPEPTIDE REPEAT-CONTAINING PROTEIN"/>
    <property type="match status" value="1"/>
</dbReference>
<evidence type="ECO:0000256" key="2">
    <source>
        <dbReference type="PROSITE-ProRule" id="PRU00708"/>
    </source>
</evidence>
<dbReference type="Gene3D" id="1.25.40.10">
    <property type="entry name" value="Tetratricopeptide repeat domain"/>
    <property type="match status" value="8"/>
</dbReference>
<dbReference type="NCBIfam" id="TIGR00756">
    <property type="entry name" value="PPR"/>
    <property type="match status" value="5"/>
</dbReference>
<dbReference type="GO" id="GO:0003723">
    <property type="term" value="F:RNA binding"/>
    <property type="evidence" value="ECO:0007669"/>
    <property type="project" value="InterPro"/>
</dbReference>
<dbReference type="FunFam" id="1.25.40.10:FF:000285">
    <property type="entry name" value="Pentatricopeptide repeat-containing protein, chloroplastic"/>
    <property type="match status" value="2"/>
</dbReference>
<name>A0A8T2TTP9_CERRI</name>
<feature type="repeat" description="PPR" evidence="2">
    <location>
        <begin position="316"/>
        <end position="350"/>
    </location>
</feature>
<evidence type="ECO:0008006" key="5">
    <source>
        <dbReference type="Google" id="ProtNLM"/>
    </source>
</evidence>
<dbReference type="GO" id="GO:0009451">
    <property type="term" value="P:RNA modification"/>
    <property type="evidence" value="ECO:0007669"/>
    <property type="project" value="InterPro"/>
</dbReference>
<dbReference type="InterPro" id="IPR046960">
    <property type="entry name" value="PPR_At4g14850-like_plant"/>
</dbReference>
<feature type="repeat" description="PPR" evidence="2">
    <location>
        <begin position="663"/>
        <end position="697"/>
    </location>
</feature>
<keyword evidence="1" id="KW-0677">Repeat</keyword>
<dbReference type="InterPro" id="IPR002885">
    <property type="entry name" value="PPR_rpt"/>
</dbReference>
<feature type="repeat" description="PPR" evidence="2">
    <location>
        <begin position="433"/>
        <end position="467"/>
    </location>
</feature>
<protein>
    <recommendedName>
        <fullName evidence="5">Pentatricopeptide repeat-containing protein</fullName>
    </recommendedName>
</protein>
<dbReference type="Pfam" id="PF13041">
    <property type="entry name" value="PPR_2"/>
    <property type="match status" value="5"/>
</dbReference>
<dbReference type="InterPro" id="IPR011990">
    <property type="entry name" value="TPR-like_helical_dom_sf"/>
</dbReference>
<dbReference type="OMA" id="CAENENS"/>
<evidence type="ECO:0000313" key="4">
    <source>
        <dbReference type="Proteomes" id="UP000825935"/>
    </source>
</evidence>
<gene>
    <name evidence="3" type="ORF">KP509_11G090500</name>
</gene>
<dbReference type="GO" id="GO:0048731">
    <property type="term" value="P:system development"/>
    <property type="evidence" value="ECO:0007669"/>
    <property type="project" value="UniProtKB-ARBA"/>
</dbReference>
<dbReference type="PROSITE" id="PS51375">
    <property type="entry name" value="PPR"/>
    <property type="match status" value="7"/>
</dbReference>
<dbReference type="EMBL" id="CM035416">
    <property type="protein sequence ID" value="KAH7426212.1"/>
    <property type="molecule type" value="Genomic_DNA"/>
</dbReference>
<keyword evidence="4" id="KW-1185">Reference proteome</keyword>
<feature type="repeat" description="PPR" evidence="2">
    <location>
        <begin position="549"/>
        <end position="583"/>
    </location>
</feature>
<dbReference type="Proteomes" id="UP000825935">
    <property type="component" value="Chromosome 11"/>
</dbReference>
<feature type="repeat" description="PPR" evidence="2">
    <location>
        <begin position="895"/>
        <end position="929"/>
    </location>
</feature>
<reference evidence="3" key="1">
    <citation type="submission" date="2021-08" db="EMBL/GenBank/DDBJ databases">
        <title>WGS assembly of Ceratopteris richardii.</title>
        <authorList>
            <person name="Marchant D.B."/>
            <person name="Chen G."/>
            <person name="Jenkins J."/>
            <person name="Shu S."/>
            <person name="Leebens-Mack J."/>
            <person name="Grimwood J."/>
            <person name="Schmutz J."/>
            <person name="Soltis P."/>
            <person name="Soltis D."/>
            <person name="Chen Z.-H."/>
        </authorList>
    </citation>
    <scope>NUCLEOTIDE SEQUENCE</scope>
    <source>
        <strain evidence="3">Whitten #5841</strain>
        <tissue evidence="3">Leaf</tissue>
    </source>
</reference>
<proteinExistence type="predicted"/>
<accession>A0A8T2TTP9</accession>
<evidence type="ECO:0000313" key="3">
    <source>
        <dbReference type="EMBL" id="KAH7426212.1"/>
    </source>
</evidence>
<feature type="repeat" description="PPR" evidence="2">
    <location>
        <begin position="995"/>
        <end position="1029"/>
    </location>
</feature>
<comment type="caution">
    <text evidence="3">The sequence shown here is derived from an EMBL/GenBank/DDBJ whole genome shotgun (WGS) entry which is preliminary data.</text>
</comment>
<organism evidence="3 4">
    <name type="scientific">Ceratopteris richardii</name>
    <name type="common">Triangle waterfern</name>
    <dbReference type="NCBI Taxonomy" id="49495"/>
    <lineage>
        <taxon>Eukaryota</taxon>
        <taxon>Viridiplantae</taxon>
        <taxon>Streptophyta</taxon>
        <taxon>Embryophyta</taxon>
        <taxon>Tracheophyta</taxon>
        <taxon>Polypodiopsida</taxon>
        <taxon>Polypodiidae</taxon>
        <taxon>Polypodiales</taxon>
        <taxon>Pteridineae</taxon>
        <taxon>Pteridaceae</taxon>
        <taxon>Parkerioideae</taxon>
        <taxon>Ceratopteris</taxon>
    </lineage>
</organism>
<dbReference type="OrthoDB" id="10361895at2759"/>
<dbReference type="AlphaFoldDB" id="A0A8T2TTP9"/>
<dbReference type="FunFam" id="1.25.40.10:FF:000381">
    <property type="entry name" value="Pentatricopeptide repeat-containing protein"/>
    <property type="match status" value="1"/>
</dbReference>
<dbReference type="Pfam" id="PF01535">
    <property type="entry name" value="PPR"/>
    <property type="match status" value="4"/>
</dbReference>
<dbReference type="FunFam" id="1.25.40.10:FF:000158">
    <property type="entry name" value="pentatricopeptide repeat-containing protein At2g33680"/>
    <property type="match status" value="1"/>
</dbReference>
<sequence length="1159" mass="127407">MWIMQCAVTQTRVCTPKCRLRALLDQQRAGLWVDAQNSNGLAQQHREKTAENLIVSPLFITVHCLHNLHTRPVSICPTDPISADYHVSSIELDEQIGDAKKAQWNVPISIDSDVSFNHHKKEHLIRGHCNNGKIGDAIKLLSRMDDALSASTYMLLLRTCNQNKFLQGSRQICTHALQHKPKFPEFLGNYLVISLAKCGAIEEACSIFQALPSRTVYSWTAIISAHAFGGYAKKALDMQKSMVEDGVNLSSHTYVSLIKACGIIEDLQKGRELHAETRMRGFASDIYVNSTLISMYGKCGDIAEAESVFVELDQRNVISWNAMLSAYAKQAKGREGLQCYRQMQEEGMSSDQHTFLFALHACSSLIDQEKGFSTERQPSRLMSVEIVQSLYADAQRKGFTSDVFVGSTFVRVFGKCGAITEAEHAFQSLSQCNVVSWTAILATYVEHEIATNALHVYRQMHVEGLNPDGLAAIGALQACISLAEKKEPLLSKKPNKLVALEIGQAVGADACGNNATTDVLLGTALLTMFGKCGAILEAEHTFVTMSERSYVSWNALLSVYVDQGHLEKTLHLFWQMQMEGMHPDQHAFVSALQAVCSLADYEDIEGWPNKTMLLRIGYGLHSDARKKGISSDVFVGNTLVSMYGKCGVIAEAEQAFLAMPFHNVVSWTAILSAYLEQGQGAKVLKLYLQMLEESIRPDNLALVIVLQACGILAGKEVPVNEKGEKTMALEIGRALHYDLRTFMLEFDNFVCTALLNLYGKCGAMIEAENVFMSFVSLDVVSWSAMLSAYVDQNCGEKALLLYRQMLQEGLQVDAVTSVVVLQACSALAESERTLVIARNTRKTAALEIGRAVHADAYKKQFAYDLAVGNTIINMYGNCGVLSEAEHVFGVLNIRNIVTWNAMIAAYAEQGEDEQALMLFKEMHKHCITADEVTLIFALKASCSMGCLDVCHCLYFDIICAGRETSSLSASLIHAYGRCASLKDATSFLNELSEFHLGSWNACITSYAGEGDCTSSLFLLEEMKLMGIKPDGLTFISVISACSHTGIVVEGAECFMSMSCAFRIVPEGKHYGSIVDLFARAGDFSRVNSLLKSMPMPSDESVWLCLLGACHTHYNVELAKYAFDHALMVQPKHAAAYVALSNVYAYAGIQDAICGPKGTN</sequence>
<feature type="repeat" description="PPR" evidence="2">
    <location>
        <begin position="778"/>
        <end position="812"/>
    </location>
</feature>